<reference evidence="6" key="1">
    <citation type="submission" date="2020-03" db="EMBL/GenBank/DDBJ databases">
        <title>The deep terrestrial virosphere.</title>
        <authorList>
            <person name="Holmfeldt K."/>
            <person name="Nilsson E."/>
            <person name="Simone D."/>
            <person name="Lopez-Fernandez M."/>
            <person name="Wu X."/>
            <person name="de Brujin I."/>
            <person name="Lundin D."/>
            <person name="Andersson A."/>
            <person name="Bertilsson S."/>
            <person name="Dopson M."/>
        </authorList>
    </citation>
    <scope>NUCLEOTIDE SEQUENCE</scope>
    <source>
        <strain evidence="6">MM415B01405</strain>
    </source>
</reference>
<dbReference type="InterPro" id="IPR033704">
    <property type="entry name" value="dUTPase_trimeric"/>
</dbReference>
<comment type="similarity">
    <text evidence="1">Belongs to the dUTPase family.</text>
</comment>
<evidence type="ECO:0000313" key="6">
    <source>
        <dbReference type="EMBL" id="QJA58813.1"/>
    </source>
</evidence>
<evidence type="ECO:0000256" key="2">
    <source>
        <dbReference type="ARBA" id="ARBA00012379"/>
    </source>
</evidence>
<evidence type="ECO:0000256" key="3">
    <source>
        <dbReference type="ARBA" id="ARBA00022801"/>
    </source>
</evidence>
<keyword evidence="3" id="KW-0378">Hydrolase</keyword>
<dbReference type="Pfam" id="PF00692">
    <property type="entry name" value="dUTPase"/>
    <property type="match status" value="1"/>
</dbReference>
<dbReference type="GO" id="GO:0006226">
    <property type="term" value="P:dUMP biosynthetic process"/>
    <property type="evidence" value="ECO:0007669"/>
    <property type="project" value="InterPro"/>
</dbReference>
<dbReference type="EMBL" id="MT141340">
    <property type="protein sequence ID" value="QJA58813.1"/>
    <property type="molecule type" value="Genomic_DNA"/>
</dbReference>
<dbReference type="InterPro" id="IPR008181">
    <property type="entry name" value="dUTPase"/>
</dbReference>
<sequence length="199" mass="22506">MNIKDKLTGMKIQRADGVQCEITPVMAEKIIKEFHDNGWEDLKIIEDLRDWRREGSLESEEVSHFLKVKLLCPNAKLPTRAHEGDAGLDLYTPDSIYIKGETTKIPMGIAVEIPRGYYGRIVPRSSTDNLIIQEGIIDSGYRGEIFIKARTIRGNDCHFLNNCCVAQLIITPYYFMQPVQAFELPESERGERGDGSSGK</sequence>
<feature type="domain" description="dUTPase-like" evidence="5">
    <location>
        <begin position="74"/>
        <end position="198"/>
    </location>
</feature>
<dbReference type="GO" id="GO:0046081">
    <property type="term" value="P:dUTP catabolic process"/>
    <property type="evidence" value="ECO:0007669"/>
    <property type="project" value="InterPro"/>
</dbReference>
<protein>
    <recommendedName>
        <fullName evidence="2">dUTP diphosphatase</fullName>
        <ecNumber evidence="2">3.6.1.23</ecNumber>
    </recommendedName>
</protein>
<dbReference type="InterPro" id="IPR036157">
    <property type="entry name" value="dUTPase-like_sf"/>
</dbReference>
<dbReference type="CDD" id="cd07557">
    <property type="entry name" value="trimeric_dUTPase"/>
    <property type="match status" value="1"/>
</dbReference>
<dbReference type="InterPro" id="IPR029054">
    <property type="entry name" value="dUTPase-like"/>
</dbReference>
<dbReference type="GO" id="GO:0000287">
    <property type="term" value="F:magnesium ion binding"/>
    <property type="evidence" value="ECO:0007669"/>
    <property type="project" value="InterPro"/>
</dbReference>
<dbReference type="GO" id="GO:0004170">
    <property type="term" value="F:dUTP diphosphatase activity"/>
    <property type="evidence" value="ECO:0007669"/>
    <property type="project" value="UniProtKB-EC"/>
</dbReference>
<organism evidence="6">
    <name type="scientific">viral metagenome</name>
    <dbReference type="NCBI Taxonomy" id="1070528"/>
    <lineage>
        <taxon>unclassified sequences</taxon>
        <taxon>metagenomes</taxon>
        <taxon>organismal metagenomes</taxon>
    </lineage>
</organism>
<evidence type="ECO:0000256" key="4">
    <source>
        <dbReference type="ARBA" id="ARBA00023080"/>
    </source>
</evidence>
<evidence type="ECO:0000256" key="1">
    <source>
        <dbReference type="ARBA" id="ARBA00006581"/>
    </source>
</evidence>
<proteinExistence type="inferred from homology"/>
<name>A0A6M3IN23_9ZZZZ</name>
<dbReference type="PANTHER" id="PTHR11241:SF0">
    <property type="entry name" value="DEOXYURIDINE 5'-TRIPHOSPHATE NUCLEOTIDOHYDROLASE"/>
    <property type="match status" value="1"/>
</dbReference>
<dbReference type="SUPFAM" id="SSF51283">
    <property type="entry name" value="dUTPase-like"/>
    <property type="match status" value="1"/>
</dbReference>
<accession>A0A6M3IN23</accession>
<dbReference type="AlphaFoldDB" id="A0A6M3IN23"/>
<dbReference type="EC" id="3.6.1.23" evidence="2"/>
<dbReference type="PANTHER" id="PTHR11241">
    <property type="entry name" value="DEOXYURIDINE 5'-TRIPHOSPHATE NUCLEOTIDOHYDROLASE"/>
    <property type="match status" value="1"/>
</dbReference>
<evidence type="ECO:0000259" key="5">
    <source>
        <dbReference type="Pfam" id="PF00692"/>
    </source>
</evidence>
<dbReference type="Gene3D" id="2.70.40.10">
    <property type="match status" value="1"/>
</dbReference>
<gene>
    <name evidence="6" type="ORF">MM415B01405_0008</name>
</gene>
<keyword evidence="4" id="KW-0546">Nucleotide metabolism</keyword>